<dbReference type="InterPro" id="IPR025202">
    <property type="entry name" value="PLD-like_dom"/>
</dbReference>
<comment type="subcellular location">
    <subcellularLocation>
        <location evidence="3">Secreted</location>
    </subcellularLocation>
</comment>
<dbReference type="PROSITE" id="PS50035">
    <property type="entry name" value="PLD"/>
    <property type="match status" value="2"/>
</dbReference>
<evidence type="ECO:0000256" key="7">
    <source>
        <dbReference type="ARBA" id="ARBA00022801"/>
    </source>
</evidence>
<evidence type="ECO:0000256" key="8">
    <source>
        <dbReference type="ARBA" id="ARBA00023098"/>
    </source>
</evidence>
<reference evidence="11 12" key="1">
    <citation type="submission" date="2023-09" db="EMBL/GenBank/DDBJ databases">
        <authorList>
            <person name="Rey-Velasco X."/>
        </authorList>
    </citation>
    <scope>NUCLEOTIDE SEQUENCE [LARGE SCALE GENOMIC DNA]</scope>
    <source>
        <strain evidence="11 12">F158</strain>
    </source>
</reference>
<evidence type="ECO:0000256" key="3">
    <source>
        <dbReference type="ARBA" id="ARBA00004613"/>
    </source>
</evidence>
<keyword evidence="8" id="KW-0443">Lipid metabolism</keyword>
<evidence type="ECO:0000256" key="9">
    <source>
        <dbReference type="ARBA" id="ARBA00029594"/>
    </source>
</evidence>
<dbReference type="Pfam" id="PF00614">
    <property type="entry name" value="PLDc"/>
    <property type="match status" value="1"/>
</dbReference>
<dbReference type="Gene3D" id="3.30.870.10">
    <property type="entry name" value="Endonuclease Chain A"/>
    <property type="match status" value="2"/>
</dbReference>
<dbReference type="Proteomes" id="UP001265259">
    <property type="component" value="Unassembled WGS sequence"/>
</dbReference>
<dbReference type="InterPro" id="IPR015679">
    <property type="entry name" value="PLipase_D_fam"/>
</dbReference>
<evidence type="ECO:0000256" key="4">
    <source>
        <dbReference type="ARBA" id="ARBA00018392"/>
    </source>
</evidence>
<gene>
    <name evidence="11" type="ORF">RM543_03660</name>
</gene>
<proteinExistence type="predicted"/>
<organism evidence="11 12">
    <name type="scientific">Tropicimonas omnivorans</name>
    <dbReference type="NCBI Taxonomy" id="3075590"/>
    <lineage>
        <taxon>Bacteria</taxon>
        <taxon>Pseudomonadati</taxon>
        <taxon>Pseudomonadota</taxon>
        <taxon>Alphaproteobacteria</taxon>
        <taxon>Rhodobacterales</taxon>
        <taxon>Roseobacteraceae</taxon>
        <taxon>Tropicimonas</taxon>
    </lineage>
</organism>
<dbReference type="RefSeq" id="WP_311689538.1">
    <property type="nucleotide sequence ID" value="NZ_JAVRHL010000001.1"/>
</dbReference>
<dbReference type="SUPFAM" id="SSF56024">
    <property type="entry name" value="Phospholipase D/nuclease"/>
    <property type="match status" value="2"/>
</dbReference>
<comment type="function">
    <text evidence="2">Could be a virulence factor.</text>
</comment>
<dbReference type="EMBL" id="JAVRHL010000001">
    <property type="protein sequence ID" value="MDT0681770.1"/>
    <property type="molecule type" value="Genomic_DNA"/>
</dbReference>
<dbReference type="CDD" id="cd09143">
    <property type="entry name" value="PLDc_vPLD1_2_like_bac_2"/>
    <property type="match status" value="1"/>
</dbReference>
<keyword evidence="5" id="KW-0964">Secreted</keyword>
<sequence length="485" mass="53789">MPNGPTRLIETGETAWRVEQADKLARIVDGADYFRAVKGAMLSARQTIMLIGWDFDTRVEFEPGRETMEGPNQLGDFLEWLPQNRDDLHIYMLKWDLGAVQSIGRGMMPMSIRTLGMGENFTFRLDSHHPTGAAHHSKIVVIDDQIAFCGGIDMTAGRWDTRAHADDEEHRKMPGGEPSKPWHDVTTAVSGPLAKALGDLARERWKRATGDVIETPDGADAIWPDGLDPTLTNVPVGISRTYPDYAGHEEIREIEALYLRLIAEVQDTLYVETQYLAAPRIAEAIAERLQEPDGPEFIIILPRKSEGWLRQKAMDGARFNLLHMLWDKDVHGRFGAFFPVTEGGAAIYVHAKLTVMDDRLARVGSSNFNNRSLGFDTECDLAVEASACPDPEAVRAKIRETRTDMLAEHLDKSHETVDAAITAEGSVLKAIEALRGAGRTLVPFTPDEIAEDDNGLSDNEMADPEQASETFLERLAEGIADFAED</sequence>
<evidence type="ECO:0000259" key="10">
    <source>
        <dbReference type="PROSITE" id="PS50035"/>
    </source>
</evidence>
<comment type="caution">
    <text evidence="11">The sequence shown here is derived from an EMBL/GenBank/DDBJ whole genome shotgun (WGS) entry which is preliminary data.</text>
</comment>
<dbReference type="Pfam" id="PF13091">
    <property type="entry name" value="PLDc_2"/>
    <property type="match status" value="1"/>
</dbReference>
<dbReference type="PANTHER" id="PTHR18896:SF76">
    <property type="entry name" value="PHOSPHOLIPASE"/>
    <property type="match status" value="1"/>
</dbReference>
<evidence type="ECO:0000256" key="2">
    <source>
        <dbReference type="ARBA" id="ARBA00003145"/>
    </source>
</evidence>
<comment type="catalytic activity">
    <reaction evidence="1">
        <text>a 1,2-diacyl-sn-glycero-3-phosphocholine + H2O = a 1,2-diacyl-sn-glycero-3-phosphate + choline + H(+)</text>
        <dbReference type="Rhea" id="RHEA:14445"/>
        <dbReference type="ChEBI" id="CHEBI:15354"/>
        <dbReference type="ChEBI" id="CHEBI:15377"/>
        <dbReference type="ChEBI" id="CHEBI:15378"/>
        <dbReference type="ChEBI" id="CHEBI:57643"/>
        <dbReference type="ChEBI" id="CHEBI:58608"/>
        <dbReference type="EC" id="3.1.4.4"/>
    </reaction>
</comment>
<feature type="domain" description="PLD phosphodiesterase" evidence="10">
    <location>
        <begin position="131"/>
        <end position="158"/>
    </location>
</feature>
<dbReference type="InterPro" id="IPR001736">
    <property type="entry name" value="PLipase_D/transphosphatidylase"/>
</dbReference>
<evidence type="ECO:0000313" key="12">
    <source>
        <dbReference type="Proteomes" id="UP001265259"/>
    </source>
</evidence>
<dbReference type="CDD" id="cd09140">
    <property type="entry name" value="PLDc_vPLD1_2_like_bac_1"/>
    <property type="match status" value="1"/>
</dbReference>
<evidence type="ECO:0000256" key="5">
    <source>
        <dbReference type="ARBA" id="ARBA00022525"/>
    </source>
</evidence>
<keyword evidence="12" id="KW-1185">Reference proteome</keyword>
<dbReference type="PANTHER" id="PTHR18896">
    <property type="entry name" value="PHOSPHOLIPASE D"/>
    <property type="match status" value="1"/>
</dbReference>
<protein>
    <recommendedName>
        <fullName evidence="4">Phospholipase D</fullName>
    </recommendedName>
    <alternativeName>
        <fullName evidence="9">Choline phosphatase</fullName>
    </alternativeName>
</protein>
<dbReference type="SMART" id="SM00155">
    <property type="entry name" value="PLDc"/>
    <property type="match status" value="2"/>
</dbReference>
<evidence type="ECO:0000256" key="6">
    <source>
        <dbReference type="ARBA" id="ARBA00022737"/>
    </source>
</evidence>
<keyword evidence="7" id="KW-0378">Hydrolase</keyword>
<keyword evidence="6" id="KW-0677">Repeat</keyword>
<evidence type="ECO:0000313" key="11">
    <source>
        <dbReference type="EMBL" id="MDT0681770.1"/>
    </source>
</evidence>
<feature type="domain" description="PLD phosphodiesterase" evidence="10">
    <location>
        <begin position="345"/>
        <end position="372"/>
    </location>
</feature>
<accession>A0ABU3DDH4</accession>
<name>A0ABU3DDH4_9RHOB</name>
<evidence type="ECO:0000256" key="1">
    <source>
        <dbReference type="ARBA" id="ARBA00000798"/>
    </source>
</evidence>